<dbReference type="RefSeq" id="WP_258854620.1">
    <property type="nucleotide sequence ID" value="NZ_JANUGV010000001.1"/>
</dbReference>
<accession>A0ABT2BE75</accession>
<keyword evidence="7" id="KW-0223">Dioxygenase</keyword>
<evidence type="ECO:0000256" key="4">
    <source>
        <dbReference type="ARBA" id="ARBA00022723"/>
    </source>
</evidence>
<sequence>MGFRLLDNDGALANSDSALFDIKPGCFEERPFFVDSIFTPQECAAITRQLDLHDLAPSRMMGDGDDGYVNLAARSSRRLAVGPALKESVFARIDAAVDKARAVFDIDARATLNRAEEDLLLYGPGAGFGAHADNSRLAPGAGQGTWQLALPHRKLSAVLWLSSGGEDFAGGEFRFLNIGTERDQQGICLRPRAGVLLVFPSHPWYRHQVLPITAGQRISFVGWYSCDRGAG</sequence>
<evidence type="ECO:0000256" key="8">
    <source>
        <dbReference type="ARBA" id="ARBA00023002"/>
    </source>
</evidence>
<feature type="domain" description="Fe2OG dioxygenase" evidence="10">
    <location>
        <begin position="111"/>
        <end position="226"/>
    </location>
</feature>
<proteinExistence type="predicted"/>
<dbReference type="Proteomes" id="UP001205861">
    <property type="component" value="Unassembled WGS sequence"/>
</dbReference>
<keyword evidence="4" id="KW-0479">Metal-binding</keyword>
<dbReference type="PANTHER" id="PTHR14049">
    <property type="entry name" value="LEPRECAN 1"/>
    <property type="match status" value="1"/>
</dbReference>
<keyword evidence="9" id="KW-0408">Iron</keyword>
<keyword evidence="8" id="KW-0560">Oxidoreductase</keyword>
<dbReference type="InterPro" id="IPR044862">
    <property type="entry name" value="Pro_4_hyd_alph_FE2OG_OXY"/>
</dbReference>
<comment type="cofactor">
    <cofactor evidence="1">
        <name>L-ascorbate</name>
        <dbReference type="ChEBI" id="CHEBI:38290"/>
    </cofactor>
</comment>
<dbReference type="EC" id="1.14.11.7" evidence="3"/>
<evidence type="ECO:0000256" key="2">
    <source>
        <dbReference type="ARBA" id="ARBA00001962"/>
    </source>
</evidence>
<gene>
    <name evidence="11" type="ORF">NX773_01405</name>
</gene>
<dbReference type="EMBL" id="JANUGV010000001">
    <property type="protein sequence ID" value="MCS0606820.1"/>
    <property type="molecule type" value="Genomic_DNA"/>
</dbReference>
<evidence type="ECO:0000256" key="1">
    <source>
        <dbReference type="ARBA" id="ARBA00001961"/>
    </source>
</evidence>
<reference evidence="11 12" key="1">
    <citation type="submission" date="2022-08" db="EMBL/GenBank/DDBJ databases">
        <title>Reclassification of Massilia species as members of the genera Telluria, Duganella, Pseudoduganella, Mokoshia gen. nov. and Zemynaea gen. nov. using orthogonal and non-orthogonal genome-based approaches.</title>
        <authorList>
            <person name="Bowman J.P."/>
        </authorList>
    </citation>
    <scope>NUCLEOTIDE SEQUENCE [LARGE SCALE GENOMIC DNA]</scope>
    <source>
        <strain evidence="11 12">JCM 31607</strain>
    </source>
</reference>
<evidence type="ECO:0000256" key="3">
    <source>
        <dbReference type="ARBA" id="ARBA00012262"/>
    </source>
</evidence>
<comment type="caution">
    <text evidence="11">The sequence shown here is derived from an EMBL/GenBank/DDBJ whole genome shotgun (WGS) entry which is preliminary data.</text>
</comment>
<evidence type="ECO:0000256" key="9">
    <source>
        <dbReference type="ARBA" id="ARBA00023004"/>
    </source>
</evidence>
<evidence type="ECO:0000256" key="7">
    <source>
        <dbReference type="ARBA" id="ARBA00022964"/>
    </source>
</evidence>
<evidence type="ECO:0000313" key="11">
    <source>
        <dbReference type="EMBL" id="MCS0606820.1"/>
    </source>
</evidence>
<dbReference type="PANTHER" id="PTHR14049:SF9">
    <property type="entry name" value="PROCOLLAGEN-PROLINE 3-DIOXYGENASE"/>
    <property type="match status" value="1"/>
</dbReference>
<dbReference type="SMART" id="SM00702">
    <property type="entry name" value="P4Hc"/>
    <property type="match status" value="1"/>
</dbReference>
<dbReference type="InterPro" id="IPR005123">
    <property type="entry name" value="Oxoglu/Fe-dep_dioxygenase_dom"/>
</dbReference>
<dbReference type="InterPro" id="IPR006620">
    <property type="entry name" value="Pro_4_hyd_alph"/>
</dbReference>
<keyword evidence="5" id="KW-0677">Repeat</keyword>
<evidence type="ECO:0000256" key="6">
    <source>
        <dbReference type="ARBA" id="ARBA00022896"/>
    </source>
</evidence>
<evidence type="ECO:0000259" key="10">
    <source>
        <dbReference type="PROSITE" id="PS51471"/>
    </source>
</evidence>
<evidence type="ECO:0000256" key="5">
    <source>
        <dbReference type="ARBA" id="ARBA00022737"/>
    </source>
</evidence>
<dbReference type="Pfam" id="PF13640">
    <property type="entry name" value="2OG-FeII_Oxy_3"/>
    <property type="match status" value="1"/>
</dbReference>
<dbReference type="Gene3D" id="2.60.120.620">
    <property type="entry name" value="q2cbj1_9rhob like domain"/>
    <property type="match status" value="1"/>
</dbReference>
<dbReference type="InterPro" id="IPR039575">
    <property type="entry name" value="P3H"/>
</dbReference>
<evidence type="ECO:0000313" key="12">
    <source>
        <dbReference type="Proteomes" id="UP001205861"/>
    </source>
</evidence>
<comment type="cofactor">
    <cofactor evidence="2">
        <name>Fe cation</name>
        <dbReference type="ChEBI" id="CHEBI:24875"/>
    </cofactor>
</comment>
<name>A0ABT2BE75_9BURK</name>
<protein>
    <recommendedName>
        <fullName evidence="3">procollagen-proline 3-dioxygenase</fullName>
        <ecNumber evidence="3">1.14.11.7</ecNumber>
    </recommendedName>
</protein>
<keyword evidence="12" id="KW-1185">Reference proteome</keyword>
<organism evidence="11 12">
    <name type="scientific">Massilia solisilvae</name>
    <dbReference type="NCBI Taxonomy" id="1811225"/>
    <lineage>
        <taxon>Bacteria</taxon>
        <taxon>Pseudomonadati</taxon>
        <taxon>Pseudomonadota</taxon>
        <taxon>Betaproteobacteria</taxon>
        <taxon>Burkholderiales</taxon>
        <taxon>Oxalobacteraceae</taxon>
        <taxon>Telluria group</taxon>
        <taxon>Massilia</taxon>
    </lineage>
</organism>
<keyword evidence="6" id="KW-0847">Vitamin C</keyword>
<dbReference type="PROSITE" id="PS51471">
    <property type="entry name" value="FE2OG_OXY"/>
    <property type="match status" value="1"/>
</dbReference>